<dbReference type="Proteomes" id="UP000288805">
    <property type="component" value="Unassembled WGS sequence"/>
</dbReference>
<dbReference type="PANTHER" id="PTHR37610">
    <property type="entry name" value="CCHC-TYPE DOMAIN-CONTAINING PROTEIN"/>
    <property type="match status" value="1"/>
</dbReference>
<evidence type="ECO:0000313" key="3">
    <source>
        <dbReference type="EMBL" id="RVW39066.1"/>
    </source>
</evidence>
<evidence type="ECO:0000313" key="4">
    <source>
        <dbReference type="Proteomes" id="UP000288805"/>
    </source>
</evidence>
<dbReference type="PANTHER" id="PTHR37610:SF75">
    <property type="entry name" value="RETROTRANSPOSON COPIA-LIKE N-TERMINAL DOMAIN-CONTAINING PROTEIN"/>
    <property type="match status" value="1"/>
</dbReference>
<gene>
    <name evidence="3" type="ORF">CK203_084129</name>
</gene>
<accession>A0A438DU92</accession>
<sequence>MVKTAMTGATHREESDASYGTSQLQFPATNPGGTENPTQQIMIHKLNGRNFLHWSQLVKLFIRGKGKLGYLTSTNKAPKSEDPVYQTWDSENSMVMVWLINSMEVAIRQTYLFLPIAKDL</sequence>
<evidence type="ECO:0000259" key="2">
    <source>
        <dbReference type="Pfam" id="PF14244"/>
    </source>
</evidence>
<protein>
    <recommendedName>
        <fullName evidence="2">Retrotransposon Copia-like N-terminal domain-containing protein</fullName>
    </recommendedName>
</protein>
<dbReference type="EMBL" id="QGNW01001495">
    <property type="protein sequence ID" value="RVW39066.1"/>
    <property type="molecule type" value="Genomic_DNA"/>
</dbReference>
<name>A0A438DU92_VITVI</name>
<feature type="compositionally biased region" description="Polar residues" evidence="1">
    <location>
        <begin position="18"/>
        <end position="37"/>
    </location>
</feature>
<reference evidence="3 4" key="1">
    <citation type="journal article" date="2018" name="PLoS Genet.">
        <title>Population sequencing reveals clonal diversity and ancestral inbreeding in the grapevine cultivar Chardonnay.</title>
        <authorList>
            <person name="Roach M.J."/>
            <person name="Johnson D.L."/>
            <person name="Bohlmann J."/>
            <person name="van Vuuren H.J."/>
            <person name="Jones S.J."/>
            <person name="Pretorius I.S."/>
            <person name="Schmidt S.A."/>
            <person name="Borneman A.R."/>
        </authorList>
    </citation>
    <scope>NUCLEOTIDE SEQUENCE [LARGE SCALE GENOMIC DNA]</scope>
    <source>
        <strain evidence="4">cv. Chardonnay</strain>
        <tissue evidence="3">Leaf</tissue>
    </source>
</reference>
<feature type="region of interest" description="Disordered" evidence="1">
    <location>
        <begin position="1"/>
        <end position="37"/>
    </location>
</feature>
<proteinExistence type="predicted"/>
<comment type="caution">
    <text evidence="3">The sequence shown here is derived from an EMBL/GenBank/DDBJ whole genome shotgun (WGS) entry which is preliminary data.</text>
</comment>
<dbReference type="AlphaFoldDB" id="A0A438DU92"/>
<evidence type="ECO:0000256" key="1">
    <source>
        <dbReference type="SAM" id="MobiDB-lite"/>
    </source>
</evidence>
<organism evidence="3 4">
    <name type="scientific">Vitis vinifera</name>
    <name type="common">Grape</name>
    <dbReference type="NCBI Taxonomy" id="29760"/>
    <lineage>
        <taxon>Eukaryota</taxon>
        <taxon>Viridiplantae</taxon>
        <taxon>Streptophyta</taxon>
        <taxon>Embryophyta</taxon>
        <taxon>Tracheophyta</taxon>
        <taxon>Spermatophyta</taxon>
        <taxon>Magnoliopsida</taxon>
        <taxon>eudicotyledons</taxon>
        <taxon>Gunneridae</taxon>
        <taxon>Pentapetalae</taxon>
        <taxon>rosids</taxon>
        <taxon>Vitales</taxon>
        <taxon>Vitaceae</taxon>
        <taxon>Viteae</taxon>
        <taxon>Vitis</taxon>
    </lineage>
</organism>
<feature type="domain" description="Retrotransposon Copia-like N-terminal" evidence="2">
    <location>
        <begin position="34"/>
        <end position="79"/>
    </location>
</feature>
<dbReference type="InterPro" id="IPR029472">
    <property type="entry name" value="Copia-like_N"/>
</dbReference>
<dbReference type="Pfam" id="PF14244">
    <property type="entry name" value="Retrotran_gag_3"/>
    <property type="match status" value="1"/>
</dbReference>